<dbReference type="Proteomes" id="UP001211907">
    <property type="component" value="Unassembled WGS sequence"/>
</dbReference>
<evidence type="ECO:0000256" key="1">
    <source>
        <dbReference type="ARBA" id="ARBA00005417"/>
    </source>
</evidence>
<dbReference type="Gene3D" id="3.40.50.300">
    <property type="entry name" value="P-loop containing nucleotide triphosphate hydrolases"/>
    <property type="match status" value="1"/>
</dbReference>
<name>A0AAD5T2B7_9FUNG</name>
<evidence type="ECO:0000256" key="2">
    <source>
        <dbReference type="ARBA" id="ARBA00022448"/>
    </source>
</evidence>
<dbReference type="AlphaFoldDB" id="A0AAD5T2B7"/>
<dbReference type="Pfam" id="PF00005">
    <property type="entry name" value="ABC_tran"/>
    <property type="match status" value="1"/>
</dbReference>
<organism evidence="4 5">
    <name type="scientific">Physocladia obscura</name>
    <dbReference type="NCBI Taxonomy" id="109957"/>
    <lineage>
        <taxon>Eukaryota</taxon>
        <taxon>Fungi</taxon>
        <taxon>Fungi incertae sedis</taxon>
        <taxon>Chytridiomycota</taxon>
        <taxon>Chytridiomycota incertae sedis</taxon>
        <taxon>Chytridiomycetes</taxon>
        <taxon>Chytridiales</taxon>
        <taxon>Chytriomycetaceae</taxon>
        <taxon>Physocladia</taxon>
    </lineage>
</organism>
<dbReference type="InterPro" id="IPR003439">
    <property type="entry name" value="ABC_transporter-like_ATP-bd"/>
</dbReference>
<dbReference type="EMBL" id="JADGJH010001398">
    <property type="protein sequence ID" value="KAJ3114071.1"/>
    <property type="molecule type" value="Genomic_DNA"/>
</dbReference>
<reference evidence="4" key="1">
    <citation type="submission" date="2020-05" db="EMBL/GenBank/DDBJ databases">
        <title>Phylogenomic resolution of chytrid fungi.</title>
        <authorList>
            <person name="Stajich J.E."/>
            <person name="Amses K."/>
            <person name="Simmons R."/>
            <person name="Seto K."/>
            <person name="Myers J."/>
            <person name="Bonds A."/>
            <person name="Quandt C.A."/>
            <person name="Barry K."/>
            <person name="Liu P."/>
            <person name="Grigoriev I."/>
            <person name="Longcore J.E."/>
            <person name="James T.Y."/>
        </authorList>
    </citation>
    <scope>NUCLEOTIDE SEQUENCE</scope>
    <source>
        <strain evidence="4">JEL0513</strain>
    </source>
</reference>
<feature type="domain" description="ABC transporter" evidence="3">
    <location>
        <begin position="72"/>
        <end position="308"/>
    </location>
</feature>
<dbReference type="SUPFAM" id="SSF52540">
    <property type="entry name" value="P-loop containing nucleoside triphosphate hydrolases"/>
    <property type="match status" value="1"/>
</dbReference>
<evidence type="ECO:0000259" key="3">
    <source>
        <dbReference type="PROSITE" id="PS50893"/>
    </source>
</evidence>
<dbReference type="PANTHER" id="PTHR43117">
    <property type="entry name" value="OSMOPROTECTANT IMPORT ATP-BINDING PROTEIN OSMV"/>
    <property type="match status" value="1"/>
</dbReference>
<keyword evidence="5" id="KW-1185">Reference proteome</keyword>
<proteinExistence type="inferred from homology"/>
<keyword evidence="2" id="KW-0813">Transport</keyword>
<dbReference type="GO" id="GO:0005524">
    <property type="term" value="F:ATP binding"/>
    <property type="evidence" value="ECO:0007669"/>
    <property type="project" value="InterPro"/>
</dbReference>
<gene>
    <name evidence="4" type="ORF">HK100_001780</name>
</gene>
<comment type="similarity">
    <text evidence="1">Belongs to the ABC transporter superfamily.</text>
</comment>
<sequence>MRPQDALPSWITNVLEIDKLSVSFQGTHEEYNIRREQARSIQHAKHSEYLKARDRQSDRKASSHNDSLVPIVELNNVNVTSLDGKKILSNVDWIIHKGEKWGLTALRPNGSGKTTLLAILVGDHPQAYSNPVRLFGHRRGEVGVSIWDIKDKIGFVSPEFHMHFTSRIARGHIGESEKPATTLFDAVCTGFRSGDNAALKLTQSQIDAASRIIKEFGMVDVKDYPFAKLSMGEQRVGLIMRALVKKPQLVIMDEPFQGIDEDTMTMLQAWMEREFENGQQGLVFVSHHQEEMPRFLEKFIKLADGKRVE</sequence>
<dbReference type="PANTHER" id="PTHR43117:SF4">
    <property type="entry name" value="OSMOPROTECTANT IMPORT ATP-BINDING PROTEIN OSMV"/>
    <property type="match status" value="1"/>
</dbReference>
<evidence type="ECO:0000313" key="4">
    <source>
        <dbReference type="EMBL" id="KAJ3114071.1"/>
    </source>
</evidence>
<dbReference type="PROSITE" id="PS50893">
    <property type="entry name" value="ABC_TRANSPORTER_2"/>
    <property type="match status" value="1"/>
</dbReference>
<accession>A0AAD5T2B7</accession>
<dbReference type="GO" id="GO:0016887">
    <property type="term" value="F:ATP hydrolysis activity"/>
    <property type="evidence" value="ECO:0007669"/>
    <property type="project" value="InterPro"/>
</dbReference>
<protein>
    <recommendedName>
        <fullName evidence="3">ABC transporter domain-containing protein</fullName>
    </recommendedName>
</protein>
<dbReference type="InterPro" id="IPR027417">
    <property type="entry name" value="P-loop_NTPase"/>
</dbReference>
<comment type="caution">
    <text evidence="4">The sequence shown here is derived from an EMBL/GenBank/DDBJ whole genome shotgun (WGS) entry which is preliminary data.</text>
</comment>
<evidence type="ECO:0000313" key="5">
    <source>
        <dbReference type="Proteomes" id="UP001211907"/>
    </source>
</evidence>